<keyword evidence="5" id="KW-1185">Reference proteome</keyword>
<dbReference type="SUPFAM" id="SSF47413">
    <property type="entry name" value="lambda repressor-like DNA-binding domains"/>
    <property type="match status" value="1"/>
</dbReference>
<dbReference type="AlphaFoldDB" id="A0A410WTK9"/>
<sequence length="148" mass="17046">MDFGKYLKQLRGNMTLREAADRSGLSHTYISFLEKGERPGTKKPIQASPEVLKKLAMAYNHPYEDLLQRAGYLDEQLMMDYEGKIYSEPVMASFVREPVSKYSYSNVIELSTLLFSKNNIAYEGRILSDNEKRKILNIVEVLLDDEEP</sequence>
<dbReference type="OrthoDB" id="2080915at2"/>
<dbReference type="RefSeq" id="WP_053228694.1">
    <property type="nucleotide sequence ID" value="NZ_CP026520.1"/>
</dbReference>
<dbReference type="Pfam" id="PF01381">
    <property type="entry name" value="HTH_3"/>
    <property type="match status" value="1"/>
</dbReference>
<feature type="domain" description="HTH cro/C1-type" evidence="1">
    <location>
        <begin position="13"/>
        <end position="66"/>
    </location>
</feature>
<dbReference type="SMART" id="SM00530">
    <property type="entry name" value="HTH_XRE"/>
    <property type="match status" value="1"/>
</dbReference>
<accession>A0A410WTK9</accession>
<reference evidence="2 5" key="2">
    <citation type="submission" date="2022-05" db="EMBL/GenBank/DDBJ databases">
        <title>Genome Sequencing of Bee-Associated Microbes.</title>
        <authorList>
            <person name="Dunlap C."/>
        </authorList>
    </citation>
    <scope>NUCLEOTIDE SEQUENCE [LARGE SCALE GENOMIC DNA]</scope>
    <source>
        <strain evidence="2 5">NRRL B-23120</strain>
    </source>
</reference>
<dbReference type="GO" id="GO:0003677">
    <property type="term" value="F:DNA binding"/>
    <property type="evidence" value="ECO:0007669"/>
    <property type="project" value="InterPro"/>
</dbReference>
<dbReference type="Proteomes" id="UP001527202">
    <property type="component" value="Unassembled WGS sequence"/>
</dbReference>
<dbReference type="Gene3D" id="1.10.260.40">
    <property type="entry name" value="lambda repressor-like DNA-binding domains"/>
    <property type="match status" value="1"/>
</dbReference>
<organism evidence="3 4">
    <name type="scientific">Paenibacillus chitinolyticus</name>
    <dbReference type="NCBI Taxonomy" id="79263"/>
    <lineage>
        <taxon>Bacteria</taxon>
        <taxon>Bacillati</taxon>
        <taxon>Bacillota</taxon>
        <taxon>Bacilli</taxon>
        <taxon>Bacillales</taxon>
        <taxon>Paenibacillaceae</taxon>
        <taxon>Paenibacillus</taxon>
    </lineage>
</organism>
<evidence type="ECO:0000313" key="2">
    <source>
        <dbReference type="EMBL" id="MCY9595848.1"/>
    </source>
</evidence>
<dbReference type="CDD" id="cd00093">
    <property type="entry name" value="HTH_XRE"/>
    <property type="match status" value="1"/>
</dbReference>
<dbReference type="GeneID" id="95374740"/>
<proteinExistence type="predicted"/>
<evidence type="ECO:0000313" key="3">
    <source>
        <dbReference type="EMBL" id="QAV17597.1"/>
    </source>
</evidence>
<name>A0A410WTK9_9BACL</name>
<evidence type="ECO:0000313" key="5">
    <source>
        <dbReference type="Proteomes" id="UP001527202"/>
    </source>
</evidence>
<gene>
    <name evidence="2" type="ORF">M5X16_08690</name>
    <name evidence="3" type="ORF">PC41400_07930</name>
</gene>
<evidence type="ECO:0000259" key="1">
    <source>
        <dbReference type="PROSITE" id="PS50943"/>
    </source>
</evidence>
<dbReference type="Proteomes" id="UP000288943">
    <property type="component" value="Chromosome"/>
</dbReference>
<protein>
    <submittedName>
        <fullName evidence="2">Helix-turn-helix domain-containing protein</fullName>
    </submittedName>
    <submittedName>
        <fullName evidence="3">XRE family transcriptional regulator</fullName>
    </submittedName>
</protein>
<dbReference type="KEGG" id="pchi:PC41400_07930"/>
<dbReference type="EMBL" id="JAMDMJ010000008">
    <property type="protein sequence ID" value="MCY9595848.1"/>
    <property type="molecule type" value="Genomic_DNA"/>
</dbReference>
<evidence type="ECO:0000313" key="4">
    <source>
        <dbReference type="Proteomes" id="UP000288943"/>
    </source>
</evidence>
<reference evidence="3 4" key="1">
    <citation type="submission" date="2018-01" db="EMBL/GenBank/DDBJ databases">
        <title>The whole genome sequencing and assembly of Paenibacillus chitinolyticus KCCM 41400 strain.</title>
        <authorList>
            <person name="Kim J.-Y."/>
            <person name="Park M.-K."/>
            <person name="Lee Y.-J."/>
            <person name="Yi H."/>
            <person name="Bahn Y.-S."/>
            <person name="Kim J.F."/>
            <person name="Lee D.-W."/>
        </authorList>
    </citation>
    <scope>NUCLEOTIDE SEQUENCE [LARGE SCALE GENOMIC DNA]</scope>
    <source>
        <strain evidence="3 4">KCCM 41400</strain>
    </source>
</reference>
<dbReference type="PROSITE" id="PS50943">
    <property type="entry name" value="HTH_CROC1"/>
    <property type="match status" value="1"/>
</dbReference>
<dbReference type="EMBL" id="CP026520">
    <property type="protein sequence ID" value="QAV17597.1"/>
    <property type="molecule type" value="Genomic_DNA"/>
</dbReference>
<dbReference type="InterPro" id="IPR010982">
    <property type="entry name" value="Lambda_DNA-bd_dom_sf"/>
</dbReference>
<dbReference type="InterPro" id="IPR001387">
    <property type="entry name" value="Cro/C1-type_HTH"/>
</dbReference>